<sequence>MVNLNLFLQQCKSIAVYINYKFLNTELWYFIDELLF</sequence>
<proteinExistence type="predicted"/>
<evidence type="ECO:0000313" key="1">
    <source>
        <dbReference type="EMBL" id="SHH03813.1"/>
    </source>
</evidence>
<protein>
    <submittedName>
        <fullName evidence="1">Uncharacterized protein</fullName>
    </submittedName>
</protein>
<name>A0A1M5PR74_9FLAO</name>
<dbReference type="Proteomes" id="UP000184020">
    <property type="component" value="Unassembled WGS sequence"/>
</dbReference>
<organism evidence="1 2">
    <name type="scientific">Flavobacterium micromati</name>
    <dbReference type="NCBI Taxonomy" id="229205"/>
    <lineage>
        <taxon>Bacteria</taxon>
        <taxon>Pseudomonadati</taxon>
        <taxon>Bacteroidota</taxon>
        <taxon>Flavobacteriia</taxon>
        <taxon>Flavobacteriales</taxon>
        <taxon>Flavobacteriaceae</taxon>
        <taxon>Flavobacterium</taxon>
    </lineage>
</organism>
<dbReference type="EMBL" id="FQWF01000013">
    <property type="protein sequence ID" value="SHH03813.1"/>
    <property type="molecule type" value="Genomic_DNA"/>
</dbReference>
<accession>A0A1M5PR74</accession>
<dbReference type="AlphaFoldDB" id="A0A1M5PR74"/>
<evidence type="ECO:0000313" key="2">
    <source>
        <dbReference type="Proteomes" id="UP000184020"/>
    </source>
</evidence>
<reference evidence="2" key="1">
    <citation type="submission" date="2016-11" db="EMBL/GenBank/DDBJ databases">
        <authorList>
            <person name="Varghese N."/>
            <person name="Submissions S."/>
        </authorList>
    </citation>
    <scope>NUCLEOTIDE SEQUENCE [LARGE SCALE GENOMIC DNA]</scope>
    <source>
        <strain evidence="2">DSM 17659</strain>
    </source>
</reference>
<keyword evidence="2" id="KW-1185">Reference proteome</keyword>
<gene>
    <name evidence="1" type="ORF">SAMN05444372_11364</name>
</gene>